<dbReference type="InterPro" id="IPR036770">
    <property type="entry name" value="Ankyrin_rpt-contain_sf"/>
</dbReference>
<keyword evidence="6" id="KW-1185">Reference proteome</keyword>
<keyword evidence="1" id="KW-0677">Repeat</keyword>
<feature type="compositionally biased region" description="Low complexity" evidence="3">
    <location>
        <begin position="23"/>
        <end position="40"/>
    </location>
</feature>
<dbReference type="InterPro" id="IPR056884">
    <property type="entry name" value="NPHP3-like_N"/>
</dbReference>
<feature type="compositionally biased region" description="Basic residues" evidence="3">
    <location>
        <begin position="13"/>
        <end position="22"/>
    </location>
</feature>
<evidence type="ECO:0000259" key="4">
    <source>
        <dbReference type="PROSITE" id="PS50837"/>
    </source>
</evidence>
<reference evidence="5" key="1">
    <citation type="journal article" date="2020" name="Stud. Mycol.">
        <title>101 Dothideomycetes genomes: a test case for predicting lifestyles and emergence of pathogens.</title>
        <authorList>
            <person name="Haridas S."/>
            <person name="Albert R."/>
            <person name="Binder M."/>
            <person name="Bloem J."/>
            <person name="Labutti K."/>
            <person name="Salamov A."/>
            <person name="Andreopoulos B."/>
            <person name="Baker S."/>
            <person name="Barry K."/>
            <person name="Bills G."/>
            <person name="Bluhm B."/>
            <person name="Cannon C."/>
            <person name="Castanera R."/>
            <person name="Culley D."/>
            <person name="Daum C."/>
            <person name="Ezra D."/>
            <person name="Gonzalez J."/>
            <person name="Henrissat B."/>
            <person name="Kuo A."/>
            <person name="Liang C."/>
            <person name="Lipzen A."/>
            <person name="Lutzoni F."/>
            <person name="Magnuson J."/>
            <person name="Mondo S."/>
            <person name="Nolan M."/>
            <person name="Ohm R."/>
            <person name="Pangilinan J."/>
            <person name="Park H.-J."/>
            <person name="Ramirez L."/>
            <person name="Alfaro M."/>
            <person name="Sun H."/>
            <person name="Tritt A."/>
            <person name="Yoshinaga Y."/>
            <person name="Zwiers L.-H."/>
            <person name="Turgeon B."/>
            <person name="Goodwin S."/>
            <person name="Spatafora J."/>
            <person name="Crous P."/>
            <person name="Grigoriev I."/>
        </authorList>
    </citation>
    <scope>NUCLEOTIDE SEQUENCE</scope>
    <source>
        <strain evidence="5">CBS 627.86</strain>
    </source>
</reference>
<feature type="domain" description="NACHT" evidence="4">
    <location>
        <begin position="390"/>
        <end position="539"/>
    </location>
</feature>
<feature type="region of interest" description="Disordered" evidence="3">
    <location>
        <begin position="1"/>
        <end position="72"/>
    </location>
</feature>
<dbReference type="PROSITE" id="PS50837">
    <property type="entry name" value="NACHT"/>
    <property type="match status" value="1"/>
</dbReference>
<dbReference type="InterPro" id="IPR056125">
    <property type="entry name" value="DUF7708"/>
</dbReference>
<dbReference type="InterPro" id="IPR002110">
    <property type="entry name" value="Ankyrin_rpt"/>
</dbReference>
<dbReference type="Proteomes" id="UP000799770">
    <property type="component" value="Unassembled WGS sequence"/>
</dbReference>
<dbReference type="PANTHER" id="PTHR10039:SF16">
    <property type="entry name" value="GPI INOSITOL-DEACYLASE"/>
    <property type="match status" value="1"/>
</dbReference>
<dbReference type="Pfam" id="PF24883">
    <property type="entry name" value="NPHP3_N"/>
    <property type="match status" value="1"/>
</dbReference>
<dbReference type="SUPFAM" id="SSF48403">
    <property type="entry name" value="Ankyrin repeat"/>
    <property type="match status" value="2"/>
</dbReference>
<protein>
    <recommendedName>
        <fullName evidence="4">NACHT domain-containing protein</fullName>
    </recommendedName>
</protein>
<dbReference type="InterPro" id="IPR007111">
    <property type="entry name" value="NACHT_NTPase"/>
</dbReference>
<evidence type="ECO:0000256" key="1">
    <source>
        <dbReference type="ARBA" id="ARBA00022737"/>
    </source>
</evidence>
<dbReference type="SMART" id="SM00248">
    <property type="entry name" value="ANK"/>
    <property type="match status" value="9"/>
</dbReference>
<dbReference type="Gene3D" id="3.40.50.300">
    <property type="entry name" value="P-loop containing nucleotide triphosphate hydrolases"/>
    <property type="match status" value="1"/>
</dbReference>
<organism evidence="5 6">
    <name type="scientific">Lophiotrema nucula</name>
    <dbReference type="NCBI Taxonomy" id="690887"/>
    <lineage>
        <taxon>Eukaryota</taxon>
        <taxon>Fungi</taxon>
        <taxon>Dikarya</taxon>
        <taxon>Ascomycota</taxon>
        <taxon>Pezizomycotina</taxon>
        <taxon>Dothideomycetes</taxon>
        <taxon>Pleosporomycetidae</taxon>
        <taxon>Pleosporales</taxon>
        <taxon>Lophiotremataceae</taxon>
        <taxon>Lophiotrema</taxon>
    </lineage>
</organism>
<evidence type="ECO:0000313" key="5">
    <source>
        <dbReference type="EMBL" id="KAF2117126.1"/>
    </source>
</evidence>
<dbReference type="SUPFAM" id="SSF52540">
    <property type="entry name" value="P-loop containing nucleoside triphosphate hydrolases"/>
    <property type="match status" value="1"/>
</dbReference>
<dbReference type="Pfam" id="PF24809">
    <property type="entry name" value="DUF7708"/>
    <property type="match status" value="1"/>
</dbReference>
<dbReference type="PROSITE" id="PS50297">
    <property type="entry name" value="ANK_REP_REGION"/>
    <property type="match status" value="3"/>
</dbReference>
<name>A0A6A5ZD39_9PLEO</name>
<dbReference type="OrthoDB" id="3799220at2759"/>
<evidence type="ECO:0000256" key="2">
    <source>
        <dbReference type="PROSITE-ProRule" id="PRU00023"/>
    </source>
</evidence>
<dbReference type="PROSITE" id="PS50088">
    <property type="entry name" value="ANK_REPEAT"/>
    <property type="match status" value="3"/>
</dbReference>
<dbReference type="Pfam" id="PF12796">
    <property type="entry name" value="Ank_2"/>
    <property type="match status" value="2"/>
</dbReference>
<proteinExistence type="predicted"/>
<evidence type="ECO:0000256" key="3">
    <source>
        <dbReference type="SAM" id="MobiDB-lite"/>
    </source>
</evidence>
<evidence type="ECO:0000313" key="6">
    <source>
        <dbReference type="Proteomes" id="UP000799770"/>
    </source>
</evidence>
<feature type="repeat" description="ANK" evidence="2">
    <location>
        <begin position="1192"/>
        <end position="1224"/>
    </location>
</feature>
<gene>
    <name evidence="5" type="ORF">BDV96DRAFT_571602</name>
</gene>
<dbReference type="Gene3D" id="1.25.40.20">
    <property type="entry name" value="Ankyrin repeat-containing domain"/>
    <property type="match status" value="2"/>
</dbReference>
<dbReference type="PANTHER" id="PTHR10039">
    <property type="entry name" value="AMELOGENIN"/>
    <property type="match status" value="1"/>
</dbReference>
<dbReference type="EMBL" id="ML977319">
    <property type="protein sequence ID" value="KAF2117126.1"/>
    <property type="molecule type" value="Genomic_DNA"/>
</dbReference>
<feature type="repeat" description="ANK" evidence="2">
    <location>
        <begin position="1068"/>
        <end position="1100"/>
    </location>
</feature>
<accession>A0A6A5ZD39</accession>
<keyword evidence="2" id="KW-0040">ANK repeat</keyword>
<dbReference type="InterPro" id="IPR027417">
    <property type="entry name" value="P-loop_NTPase"/>
</dbReference>
<sequence>MSSQSTPRESRNPLKRLLKRSTRSQPSPLLTTSTPTAGSLRTSQTHVPGASISAAQSGPAPPATPLSPTAASPNFATRQRDFWVEAVRLLPIDDQKVLERYTPSSSSNTNGILSDILQAAEAKRTQVESDRWSINVLGKRIKVRTEAELVLKWLERFKQIGDIVVNADPIHAGLPWAAVRLLIQAAVADQEQLDALFSGLERVLYFLKRSEIYFQLYLQSSLSSVAGRNLEKSLREVYCLIAKFLAVALRVFEKGAAIRAWHAFWKPEDISAFSQKCQDAEERVELEVHNLERVMSHESRSDMSQKLMDLRKQLDDIDALRSTIQTMSSQVESVWRYQEAERRAEVLFWLSDIPYEDHHRNAVKNRTPDTGTWILRHAVYRQWEDAQTSMMFWLHGIPGAGKTKLVTRVVDARLQISGYSGFAYFYCNRDEEKRRSAESVLLSFVKQLAVCPTKDNKLHEDLLKLYDKKKHSGFASAKLSFDESKDILVKILRAFSSVVLVLDALDECHEDDRSILFGVFTELIYSLSHIRLKIFISSRRNDDIKRQLLEEANLGVEATDNEDDIRQFVMERIEEDHQRRKNKRLRQISDELKLQIIDVLYEKSNGMFQWAALQINQLLRLEREGDIRKLLGKLPKDLKQAYDSILISIREQDGSKPEVGLRALQWIQYSLDLMNIDLLLQAVCQDPHQDDLDLDIPDADFVLGACQNLVVIDAQGFCRFSHLSVEEYLETHAPWTRLQSRELIGNVCVTILLNEARDHSNIRGLRDYATWNHFYHFSGLEEKIVKGSRSHVLLCRFFGGPHELVESSAYVRWLRLLQVLRRHGRDESMKAQVLWFLEPTTNSLLACALFGFVSFLREWYETTNFDINTLNEHGCSYLSLTIFANQRRATEFLLENGANPNTAEPFIFALDHALRTHDFVYLQDCIDRGADLNANLSRIIHRLKGTSINLACLQSFQGPPWGEPWTFYTPLRIASRLADIRVMEFLMDNGAVAGGDAIYAAIRPSSPGYISAVAAAVEFLIARGADPGWTAEWRNLHTYTGVVFHGSNEIAELLGENGADVEMIENPLYASPLGAAASQGCLEVMRLLIDNGADVNITSKSGSVLAMAAWHGQVQAMKLLIKEGANVNMRSREDNALMAAVTFPNVQGRQGLLAVEFLIEQGADVNMRPMIEEVRTIDEYTKTETKIKAVTMGYGPLGAAAFCGRLDVMLLLIRKGADVNQSAGGWYVNALGVAASNGQLAAMQLLIDEGADVNRFAEEMHCFGSVLAAAAFEGQKDAIQLLLKNGADVKATLKGWFETALEAARSCSREEDRAAIVELLLGNGAVDSEDTVD</sequence>
<feature type="repeat" description="ANK" evidence="2">
    <location>
        <begin position="1100"/>
        <end position="1132"/>
    </location>
</feature>